<organism evidence="1">
    <name type="scientific">Oppiella nova</name>
    <dbReference type="NCBI Taxonomy" id="334625"/>
    <lineage>
        <taxon>Eukaryota</taxon>
        <taxon>Metazoa</taxon>
        <taxon>Ecdysozoa</taxon>
        <taxon>Arthropoda</taxon>
        <taxon>Chelicerata</taxon>
        <taxon>Arachnida</taxon>
        <taxon>Acari</taxon>
        <taxon>Acariformes</taxon>
        <taxon>Sarcoptiformes</taxon>
        <taxon>Oribatida</taxon>
        <taxon>Brachypylina</taxon>
        <taxon>Oppioidea</taxon>
        <taxon>Oppiidae</taxon>
        <taxon>Oppiella</taxon>
    </lineage>
</organism>
<dbReference type="Proteomes" id="UP000728032">
    <property type="component" value="Unassembled WGS sequence"/>
</dbReference>
<sequence>MGPVLCQVINTGIDLMDAHDDQLINSCKSKIYSDVNECMRDVHWDQYPDTTTDQGEMYIRGGEQVPGRPYKQVCLLMHQVIITISKNSSEGI</sequence>
<protein>
    <submittedName>
        <fullName evidence="1">Uncharacterized protein</fullName>
    </submittedName>
</protein>
<dbReference type="EMBL" id="OC920064">
    <property type="protein sequence ID" value="CAD7652170.1"/>
    <property type="molecule type" value="Genomic_DNA"/>
</dbReference>
<accession>A0A7R9QNB4</accession>
<keyword evidence="2" id="KW-1185">Reference proteome</keyword>
<proteinExistence type="predicted"/>
<reference evidence="1" key="1">
    <citation type="submission" date="2020-11" db="EMBL/GenBank/DDBJ databases">
        <authorList>
            <person name="Tran Van P."/>
        </authorList>
    </citation>
    <scope>NUCLEOTIDE SEQUENCE</scope>
</reference>
<name>A0A7R9QNB4_9ACAR</name>
<dbReference type="AlphaFoldDB" id="A0A7R9QNB4"/>
<dbReference type="EMBL" id="CAJPVJ010005239">
    <property type="protein sequence ID" value="CAG2169357.1"/>
    <property type="molecule type" value="Genomic_DNA"/>
</dbReference>
<evidence type="ECO:0000313" key="2">
    <source>
        <dbReference type="Proteomes" id="UP000728032"/>
    </source>
</evidence>
<gene>
    <name evidence="1" type="ORF">ONB1V03_LOCUS8835</name>
</gene>
<evidence type="ECO:0000313" key="1">
    <source>
        <dbReference type="EMBL" id="CAD7652170.1"/>
    </source>
</evidence>